<sequence length="220" mass="26942">MKNKLYHYFNHKEKPNDFKKQFFKNIKQTLFYLFLAILTFYNITYLTLLTFSPFPFFGWISLFILSTIWVYLFLKLVFYLIFKLFNIDKKIKKFYLFLPYPLFMIAWFSYSFVPLEWQSSFKEFENLCKNLKDKEVIYNQEVYDRVKGKNNVVKVKFVESNMGLRIQKVEYQYYEIATNVLYKSYYTYGWLDIGMFAKNGRTLGCDGIDEYKKKVKERDY</sequence>
<evidence type="ECO:0000313" key="3">
    <source>
        <dbReference type="Proteomes" id="UP000321317"/>
    </source>
</evidence>
<organism evidence="2 3">
    <name type="scientific">Campylobacter helveticus</name>
    <dbReference type="NCBI Taxonomy" id="28898"/>
    <lineage>
        <taxon>Bacteria</taxon>
        <taxon>Pseudomonadati</taxon>
        <taxon>Campylobacterota</taxon>
        <taxon>Epsilonproteobacteria</taxon>
        <taxon>Campylobacterales</taxon>
        <taxon>Campylobacteraceae</taxon>
        <taxon>Campylobacter</taxon>
    </lineage>
</organism>
<dbReference type="EMBL" id="VRMA01000051">
    <property type="protein sequence ID" value="TXK56884.1"/>
    <property type="molecule type" value="Genomic_DNA"/>
</dbReference>
<accession>A0ABY3L1C5</accession>
<proteinExistence type="predicted"/>
<keyword evidence="3" id="KW-1185">Reference proteome</keyword>
<evidence type="ECO:0000256" key="1">
    <source>
        <dbReference type="SAM" id="Phobius"/>
    </source>
</evidence>
<name>A0ABY3L1C5_9BACT</name>
<gene>
    <name evidence="2" type="ORF">FVD16_05625</name>
</gene>
<comment type="caution">
    <text evidence="2">The sequence shown here is derived from an EMBL/GenBank/DDBJ whole genome shotgun (WGS) entry which is preliminary data.</text>
</comment>
<keyword evidence="1" id="KW-1133">Transmembrane helix</keyword>
<keyword evidence="1" id="KW-0472">Membrane</keyword>
<protein>
    <submittedName>
        <fullName evidence="2">Uncharacterized protein</fullName>
    </submittedName>
</protein>
<feature type="transmembrane region" description="Helical" evidence="1">
    <location>
        <begin position="57"/>
        <end position="82"/>
    </location>
</feature>
<keyword evidence="1" id="KW-0812">Transmembrane</keyword>
<evidence type="ECO:0000313" key="2">
    <source>
        <dbReference type="EMBL" id="TXK56884.1"/>
    </source>
</evidence>
<dbReference type="Proteomes" id="UP000321317">
    <property type="component" value="Unassembled WGS sequence"/>
</dbReference>
<feature type="transmembrane region" description="Helical" evidence="1">
    <location>
        <begin position="29"/>
        <end position="51"/>
    </location>
</feature>
<reference evidence="2 3" key="1">
    <citation type="submission" date="2019-08" db="EMBL/GenBank/DDBJ databases">
        <title>Rapid identification of Enteric Bacteria from Whole Genome Sequences (WGS) using Average Nucleotide Identity (ANI).</title>
        <authorList>
            <person name="Lane C."/>
        </authorList>
    </citation>
    <scope>NUCLEOTIDE SEQUENCE [LARGE SCALE GENOMIC DNA]</scope>
    <source>
        <strain evidence="2 3">D4984</strain>
    </source>
</reference>
<dbReference type="RefSeq" id="WP_139018591.1">
    <property type="nucleotide sequence ID" value="NZ_JANKHQ010000057.1"/>
</dbReference>
<feature type="transmembrane region" description="Helical" evidence="1">
    <location>
        <begin position="94"/>
        <end position="113"/>
    </location>
</feature>